<dbReference type="GO" id="GO:0005814">
    <property type="term" value="C:centriole"/>
    <property type="evidence" value="ECO:0007669"/>
    <property type="project" value="TreeGrafter"/>
</dbReference>
<reference evidence="3" key="1">
    <citation type="submission" date="2022-01" db="EMBL/GenBank/DDBJ databases">
        <authorList>
            <person name="King R."/>
        </authorList>
    </citation>
    <scope>NUCLEOTIDE SEQUENCE</scope>
</reference>
<dbReference type="InterPro" id="IPR055458">
    <property type="entry name" value="IFT52_GIFT"/>
</dbReference>
<evidence type="ECO:0000313" key="3">
    <source>
        <dbReference type="EMBL" id="CAG9762729.1"/>
    </source>
</evidence>
<name>A0A9N9QLQ8_9CUCU</name>
<accession>A0A9N9QLQ8</accession>
<dbReference type="AlphaFoldDB" id="A0A9N9QLQ8"/>
<dbReference type="Pfam" id="PF23352">
    <property type="entry name" value="IFT52_central"/>
    <property type="match status" value="1"/>
</dbReference>
<evidence type="ECO:0000259" key="2">
    <source>
        <dbReference type="Pfam" id="PF23355"/>
    </source>
</evidence>
<dbReference type="PANTHER" id="PTHR12969">
    <property type="entry name" value="NGD5/OSM-6/IFT52"/>
    <property type="match status" value="1"/>
</dbReference>
<dbReference type="GO" id="GO:0005929">
    <property type="term" value="C:cilium"/>
    <property type="evidence" value="ECO:0007669"/>
    <property type="project" value="TreeGrafter"/>
</dbReference>
<feature type="domain" description="IFT52 central" evidence="1">
    <location>
        <begin position="256"/>
        <end position="335"/>
    </location>
</feature>
<dbReference type="GO" id="GO:0030992">
    <property type="term" value="C:intraciliary transport particle B"/>
    <property type="evidence" value="ECO:0007669"/>
    <property type="project" value="TreeGrafter"/>
</dbReference>
<organism evidence="3 4">
    <name type="scientific">Ceutorhynchus assimilis</name>
    <name type="common">cabbage seed weevil</name>
    <dbReference type="NCBI Taxonomy" id="467358"/>
    <lineage>
        <taxon>Eukaryota</taxon>
        <taxon>Metazoa</taxon>
        <taxon>Ecdysozoa</taxon>
        <taxon>Arthropoda</taxon>
        <taxon>Hexapoda</taxon>
        <taxon>Insecta</taxon>
        <taxon>Pterygota</taxon>
        <taxon>Neoptera</taxon>
        <taxon>Endopterygota</taxon>
        <taxon>Coleoptera</taxon>
        <taxon>Polyphaga</taxon>
        <taxon>Cucujiformia</taxon>
        <taxon>Curculionidae</taxon>
        <taxon>Ceutorhynchinae</taxon>
        <taxon>Ceutorhynchus</taxon>
    </lineage>
</organism>
<dbReference type="PANTHER" id="PTHR12969:SF7">
    <property type="entry name" value="INTRAFLAGELLAR TRANSPORT PROTEIN 52 HOMOLOG"/>
    <property type="match status" value="1"/>
</dbReference>
<evidence type="ECO:0000313" key="4">
    <source>
        <dbReference type="Proteomes" id="UP001152799"/>
    </source>
</evidence>
<sequence length="573" mass="64706">MKNNQDILAGSYKIKKIDDGEAEGNRVESANIQDNDRTKGMVKEYGFAGMDKNLLKNCNLLILPTSQTCFEAAELEAMKNYVQEGGQMLVLLTEGSQNNKCNINIFLEHFGIVPNNDCVIRSHYYKYFHPKECYIADSQINATINKNNFDFKLVYPFGCSMNIMKPSVICFKSGVSSFPINSPLGALYCNEKSGGKLVAIGSKAMFNDNYLNKENNDLFSEMLLEYLNDSENINLSPDCDDLEITDGNIVPETAELAEKAKLCLTDVVSNSPSVNFAKLFEHSFHLIKNLGTVKLYEELGVKHGPLKMIPPKFEVPYPALQAAVFPPSFTGLPLPSLELFDLDEAFRSVHLKLARLTNKFIILNNGSESKQNNEKYMADYINYIYNPIEIINLDDCILSPPSEPSSNLEDNDAESELQSFCKLPKLLTFHRGHVMDEIIAAFSTINTDCGPIQITMINTNGQHEFAEDFGGVFGDCLSEFWTSFYERCTVSKIPIIRHDFDAKKWQSVAKIIFVGWKQQQYFPIDIPKPFMEICIFGKFSVELKESFLQCISDHERSTLNLALTDFEQVKTSF</sequence>
<dbReference type="EMBL" id="OU892288">
    <property type="protein sequence ID" value="CAG9762729.1"/>
    <property type="molecule type" value="Genomic_DNA"/>
</dbReference>
<proteinExistence type="predicted"/>
<dbReference type="Pfam" id="PF23355">
    <property type="entry name" value="IFT52_GIFT"/>
    <property type="match status" value="1"/>
</dbReference>
<protein>
    <submittedName>
        <fullName evidence="3">Uncharacterized protein</fullName>
    </submittedName>
</protein>
<dbReference type="InterPro" id="IPR055460">
    <property type="entry name" value="IFT52_central"/>
</dbReference>
<dbReference type="GO" id="GO:0060271">
    <property type="term" value="P:cilium assembly"/>
    <property type="evidence" value="ECO:0007669"/>
    <property type="project" value="TreeGrafter"/>
</dbReference>
<dbReference type="GO" id="GO:0042073">
    <property type="term" value="P:intraciliary transport"/>
    <property type="evidence" value="ECO:0007669"/>
    <property type="project" value="TreeGrafter"/>
</dbReference>
<dbReference type="InterPro" id="IPR039975">
    <property type="entry name" value="IFT52"/>
</dbReference>
<dbReference type="OrthoDB" id="10259368at2759"/>
<evidence type="ECO:0000259" key="1">
    <source>
        <dbReference type="Pfam" id="PF23352"/>
    </source>
</evidence>
<dbReference type="Proteomes" id="UP001152799">
    <property type="component" value="Chromosome 12"/>
</dbReference>
<keyword evidence="4" id="KW-1185">Reference proteome</keyword>
<feature type="domain" description="IFT52 GIFT" evidence="2">
    <location>
        <begin position="51"/>
        <end position="235"/>
    </location>
</feature>
<gene>
    <name evidence="3" type="ORF">CEUTPL_LOCUS3404</name>
</gene>